<protein>
    <submittedName>
        <fullName evidence="2">Right-handed parallel beta-helix repeat-containing protein</fullName>
    </submittedName>
</protein>
<dbReference type="SMART" id="SM00710">
    <property type="entry name" value="PbH1"/>
    <property type="match status" value="7"/>
</dbReference>
<keyword evidence="3" id="KW-1185">Reference proteome</keyword>
<dbReference type="Gene3D" id="2.160.20.10">
    <property type="entry name" value="Single-stranded right-handed beta-helix, Pectin lyase-like"/>
    <property type="match status" value="2"/>
</dbReference>
<reference evidence="2 3" key="1">
    <citation type="submission" date="2018-09" db="EMBL/GenBank/DDBJ databases">
        <title>YIM 75507 draft genome.</title>
        <authorList>
            <person name="Tang S."/>
            <person name="Feng Y."/>
        </authorList>
    </citation>
    <scope>NUCLEOTIDE SEQUENCE [LARGE SCALE GENOMIC DNA]</scope>
    <source>
        <strain evidence="2 3">YIM 75507</strain>
    </source>
</reference>
<organism evidence="2 3">
    <name type="scientific">Bailinhaonella thermotolerans</name>
    <dbReference type="NCBI Taxonomy" id="1070861"/>
    <lineage>
        <taxon>Bacteria</taxon>
        <taxon>Bacillati</taxon>
        <taxon>Actinomycetota</taxon>
        <taxon>Actinomycetes</taxon>
        <taxon>Streptosporangiales</taxon>
        <taxon>Streptosporangiaceae</taxon>
        <taxon>Bailinhaonella</taxon>
    </lineage>
</organism>
<dbReference type="Pfam" id="PF13229">
    <property type="entry name" value="Beta_helix"/>
    <property type="match status" value="1"/>
</dbReference>
<dbReference type="Proteomes" id="UP000265768">
    <property type="component" value="Unassembled WGS sequence"/>
</dbReference>
<dbReference type="InterPro" id="IPR012334">
    <property type="entry name" value="Pectin_lyas_fold"/>
</dbReference>
<dbReference type="PANTHER" id="PTHR36453">
    <property type="entry name" value="SECRETED PROTEIN-RELATED"/>
    <property type="match status" value="1"/>
</dbReference>
<proteinExistence type="predicted"/>
<accession>A0A3A4ANH8</accession>
<dbReference type="PANTHER" id="PTHR36453:SF1">
    <property type="entry name" value="RIGHT HANDED BETA HELIX DOMAIN-CONTAINING PROTEIN"/>
    <property type="match status" value="1"/>
</dbReference>
<name>A0A3A4ANH8_9ACTN</name>
<evidence type="ECO:0000259" key="1">
    <source>
        <dbReference type="Pfam" id="PF13229"/>
    </source>
</evidence>
<dbReference type="InterPro" id="IPR006626">
    <property type="entry name" value="PbH1"/>
</dbReference>
<evidence type="ECO:0000313" key="2">
    <source>
        <dbReference type="EMBL" id="RJL27170.1"/>
    </source>
</evidence>
<feature type="domain" description="Right handed beta helix" evidence="1">
    <location>
        <begin position="324"/>
        <end position="454"/>
    </location>
</feature>
<dbReference type="EMBL" id="QZEY01000011">
    <property type="protein sequence ID" value="RJL27170.1"/>
    <property type="molecule type" value="Genomic_DNA"/>
</dbReference>
<dbReference type="AlphaFoldDB" id="A0A3A4ANH8"/>
<dbReference type="RefSeq" id="WP_119929071.1">
    <property type="nucleotide sequence ID" value="NZ_QZEY01000011.1"/>
</dbReference>
<evidence type="ECO:0000313" key="3">
    <source>
        <dbReference type="Proteomes" id="UP000265768"/>
    </source>
</evidence>
<dbReference type="InterPro" id="IPR039448">
    <property type="entry name" value="Beta_helix"/>
</dbReference>
<dbReference type="InterPro" id="IPR011050">
    <property type="entry name" value="Pectin_lyase_fold/virulence"/>
</dbReference>
<gene>
    <name evidence="2" type="ORF">D5H75_25570</name>
</gene>
<sequence length="572" mass="60404">MPGLYVSPHGDDSSSGSLDHPFATLDRALRAAREIPGDVVVHLREGVHTLTAPLHLTGDDDRLTVQAHGYGGGAPERAVVSGGRAITGWRERDGVWLADVGDLDVRRLQVDGRPAVRAGIDLIPGEARRTDTGYVTDSEAPLAWRTPGVEFVYRGLYPWTEARVAVAAVAPGDGGTEITMVQPAFGWARDLYNSAWGGEVMAGPGLPTRVENDPSFLTEPGTFALDRSRPGHHVLHYRPRPGEDPARTRVVAPALEELVRLSGAREVVFRGLVFTGSTWSRPGSERGFLHYHGAGYYDGGPIEKVDVAEGAWVTVPARSETIPAAITVEDCSGVRFEGCRFTGLGATALAVSGGTAPVVRGCDFDELAASAVSVTGARDALIEDNLIRRTGLDHSGSPGISVQSTVDCVIAHNHVSDVPHCGIVAGPARGTRILRNLATGTMSVLADGGGIYLSGPQGDSPESGAVVAGNVITDTRTPYNFALYTDYGAAWVTVEGNVVSRADNTAVLHVHPPLEHVVYRGNFWDADPVGGDAVPEGVTYESNRTIADEEALTAATAEIRARAGVLTPRHPA</sequence>
<dbReference type="OrthoDB" id="227157at2"/>
<dbReference type="SUPFAM" id="SSF51126">
    <property type="entry name" value="Pectin lyase-like"/>
    <property type="match status" value="1"/>
</dbReference>
<comment type="caution">
    <text evidence="2">The sequence shown here is derived from an EMBL/GenBank/DDBJ whole genome shotgun (WGS) entry which is preliminary data.</text>
</comment>